<name>A0ABU9KYI8_9FLAO</name>
<dbReference type="RefSeq" id="WP_342158953.1">
    <property type="nucleotide sequence ID" value="NZ_JBCDNA010000001.1"/>
</dbReference>
<evidence type="ECO:0000313" key="8">
    <source>
        <dbReference type="Proteomes" id="UP001474120"/>
    </source>
</evidence>
<evidence type="ECO:0000256" key="5">
    <source>
        <dbReference type="ARBA" id="ARBA00023163"/>
    </source>
</evidence>
<dbReference type="PANTHER" id="PTHR11078:SF3">
    <property type="entry name" value="ANTITERMINATION NUSB DOMAIN-CONTAINING PROTEIN"/>
    <property type="match status" value="1"/>
</dbReference>
<reference evidence="7 8" key="1">
    <citation type="submission" date="2024-04" db="EMBL/GenBank/DDBJ databases">
        <title>whole genome sequencing of Lutimonas vermicola strain IMCC1616.</title>
        <authorList>
            <person name="Bae S.S."/>
        </authorList>
    </citation>
    <scope>NUCLEOTIDE SEQUENCE [LARGE SCALE GENOMIC DNA]</scope>
    <source>
        <strain evidence="7 8">IMCC1616</strain>
    </source>
</reference>
<dbReference type="PANTHER" id="PTHR11078">
    <property type="entry name" value="N UTILIZATION SUBSTANCE PROTEIN B-RELATED"/>
    <property type="match status" value="1"/>
</dbReference>
<dbReference type="Pfam" id="PF01029">
    <property type="entry name" value="NusB"/>
    <property type="match status" value="1"/>
</dbReference>
<gene>
    <name evidence="7" type="primary">nusB</name>
    <name evidence="7" type="ORF">AABB81_04630</name>
</gene>
<protein>
    <submittedName>
        <fullName evidence="7">Transcription antitermination factor NusB</fullName>
    </submittedName>
</protein>
<dbReference type="EMBL" id="JBCDNA010000001">
    <property type="protein sequence ID" value="MEL4455169.1"/>
    <property type="molecule type" value="Genomic_DNA"/>
</dbReference>
<evidence type="ECO:0000259" key="6">
    <source>
        <dbReference type="Pfam" id="PF01029"/>
    </source>
</evidence>
<dbReference type="SUPFAM" id="SSF48013">
    <property type="entry name" value="NusB-like"/>
    <property type="match status" value="1"/>
</dbReference>
<dbReference type="Proteomes" id="UP001474120">
    <property type="component" value="Unassembled WGS sequence"/>
</dbReference>
<proteinExistence type="inferred from homology"/>
<evidence type="ECO:0000256" key="4">
    <source>
        <dbReference type="ARBA" id="ARBA00023015"/>
    </source>
</evidence>
<sequence>MVNRRHIRIKVMQSIYAVLQSKSDNLPKEEKFLLYNIKKATDLYVLQLMLMVEVRNLALEHIEIKKKKYLATDEDKNPNLKFVNNEIIAAISESPEIKEFVSKSKLMNWKENREYVRILLDEMIGSELYSDYLGSEANGFEEDKNFIIELFKNIIAPNEKLFDYYESLNLSWVDDYPLVNTAILKGIKQMSNGSHISLQQLEVKKDDEAFLVDLFRKAILHQQEFTSEIDEKTPNWDTERIADMDMILIKMALTEFLYFPSIPTKVTINEYIEIAKDYSTRKSSYFINGVLDKILKDYNKSGRLNKIGRGLL</sequence>
<evidence type="ECO:0000313" key="7">
    <source>
        <dbReference type="EMBL" id="MEL4455169.1"/>
    </source>
</evidence>
<dbReference type="InterPro" id="IPR011605">
    <property type="entry name" value="NusB_fam"/>
</dbReference>
<keyword evidence="2" id="KW-0889">Transcription antitermination</keyword>
<comment type="caution">
    <text evidence="7">The sequence shown here is derived from an EMBL/GenBank/DDBJ whole genome shotgun (WGS) entry which is preliminary data.</text>
</comment>
<dbReference type="Gene3D" id="1.10.940.10">
    <property type="entry name" value="NusB-like"/>
    <property type="match status" value="1"/>
</dbReference>
<organism evidence="7 8">
    <name type="scientific">Lutimonas vermicola</name>
    <dbReference type="NCBI Taxonomy" id="414288"/>
    <lineage>
        <taxon>Bacteria</taxon>
        <taxon>Pseudomonadati</taxon>
        <taxon>Bacteroidota</taxon>
        <taxon>Flavobacteriia</taxon>
        <taxon>Flavobacteriales</taxon>
        <taxon>Flavobacteriaceae</taxon>
        <taxon>Lutimonas</taxon>
    </lineage>
</organism>
<keyword evidence="3" id="KW-0694">RNA-binding</keyword>
<comment type="similarity">
    <text evidence="1">Belongs to the NusB family.</text>
</comment>
<dbReference type="InterPro" id="IPR035926">
    <property type="entry name" value="NusB-like_sf"/>
</dbReference>
<evidence type="ECO:0000256" key="1">
    <source>
        <dbReference type="ARBA" id="ARBA00005952"/>
    </source>
</evidence>
<keyword evidence="4" id="KW-0805">Transcription regulation</keyword>
<evidence type="ECO:0000256" key="2">
    <source>
        <dbReference type="ARBA" id="ARBA00022814"/>
    </source>
</evidence>
<keyword evidence="8" id="KW-1185">Reference proteome</keyword>
<keyword evidence="5" id="KW-0804">Transcription</keyword>
<evidence type="ECO:0000256" key="3">
    <source>
        <dbReference type="ARBA" id="ARBA00022884"/>
    </source>
</evidence>
<dbReference type="NCBIfam" id="TIGR01951">
    <property type="entry name" value="nusB"/>
    <property type="match status" value="1"/>
</dbReference>
<dbReference type="InterPro" id="IPR006027">
    <property type="entry name" value="NusB_RsmB_TIM44"/>
</dbReference>
<feature type="domain" description="NusB/RsmB/TIM44" evidence="6">
    <location>
        <begin position="192"/>
        <end position="296"/>
    </location>
</feature>
<accession>A0ABU9KYI8</accession>